<dbReference type="Proteomes" id="UP001319200">
    <property type="component" value="Unassembled WGS sequence"/>
</dbReference>
<dbReference type="InterPro" id="IPR007845">
    <property type="entry name" value="HemS/ChuX_dom"/>
</dbReference>
<accession>A0AAP2DQM2</accession>
<evidence type="ECO:0000313" key="2">
    <source>
        <dbReference type="EMBL" id="MBT1700700.1"/>
    </source>
</evidence>
<gene>
    <name evidence="2" type="ORF">KK083_27670</name>
</gene>
<organism evidence="2 3">
    <name type="scientific">Chryseosolibacter histidini</name>
    <dbReference type="NCBI Taxonomy" id="2782349"/>
    <lineage>
        <taxon>Bacteria</taxon>
        <taxon>Pseudomonadati</taxon>
        <taxon>Bacteroidota</taxon>
        <taxon>Cytophagia</taxon>
        <taxon>Cytophagales</taxon>
        <taxon>Chryseotaleaceae</taxon>
        <taxon>Chryseosolibacter</taxon>
    </lineage>
</organism>
<dbReference type="AlphaFoldDB" id="A0AAP2DQM2"/>
<reference evidence="2 3" key="1">
    <citation type="submission" date="2021-05" db="EMBL/GenBank/DDBJ databases">
        <title>A Polyphasic approach of four new species of the genus Ohtaekwangia: Ohtaekwangia histidinii sp. nov., Ohtaekwangia cretensis sp. nov., Ohtaekwangia indiensis sp. nov., Ohtaekwangia reichenbachii sp. nov. from diverse environment.</title>
        <authorList>
            <person name="Octaviana S."/>
        </authorList>
    </citation>
    <scope>NUCLEOTIDE SEQUENCE [LARGE SCALE GENOMIC DNA]</scope>
    <source>
        <strain evidence="2 3">PWU4</strain>
    </source>
</reference>
<evidence type="ECO:0000259" key="1">
    <source>
        <dbReference type="Pfam" id="PF05171"/>
    </source>
</evidence>
<dbReference type="Gene3D" id="3.40.1570.10">
    <property type="entry name" value="HemS/ChuS/ChuX like domains"/>
    <property type="match status" value="2"/>
</dbReference>
<comment type="caution">
    <text evidence="2">The sequence shown here is derived from an EMBL/GenBank/DDBJ whole genome shotgun (WGS) entry which is preliminary data.</text>
</comment>
<feature type="domain" description="Haemin-degrading HemS/ChuX" evidence="1">
    <location>
        <begin position="224"/>
        <end position="355"/>
    </location>
</feature>
<dbReference type="EMBL" id="JAHESF010000046">
    <property type="protein sequence ID" value="MBT1700700.1"/>
    <property type="molecule type" value="Genomic_DNA"/>
</dbReference>
<dbReference type="Pfam" id="PF05171">
    <property type="entry name" value="HemS"/>
    <property type="match status" value="2"/>
</dbReference>
<dbReference type="CDD" id="cd16830">
    <property type="entry name" value="HemS-like_N"/>
    <property type="match status" value="1"/>
</dbReference>
<protein>
    <submittedName>
        <fullName evidence="2">Hemin-degrading factor</fullName>
    </submittedName>
</protein>
<name>A0AAP2DQM2_9BACT</name>
<evidence type="ECO:0000313" key="3">
    <source>
        <dbReference type="Proteomes" id="UP001319200"/>
    </source>
</evidence>
<proteinExistence type="predicted"/>
<feature type="domain" description="Haemin-degrading HemS/ChuX" evidence="1">
    <location>
        <begin position="36"/>
        <end position="172"/>
    </location>
</feature>
<dbReference type="CDD" id="cd16831">
    <property type="entry name" value="HemS-like_C"/>
    <property type="match status" value="1"/>
</dbReference>
<sequence>MTNTIHTSATSLRQAWEGVKAASPGIRIREAALKLGVSEAELLATTVGDYTTRLEGDWTQLLKQLPSLGRVMSLTRNDGCVLEHKGTFQKIDIMGNAAHAMATVIGPIETRVFFAGWKFGFAVKQQTPNGLQQSIQIFDEAGTAVTKVFLQEAKGNRPGSNQEAFDAIVEAFKAKDQQPTITVTAVKELATRSIDEVDAGALLTDWENMKDTHDFFGMLRRHEVNRLDALYLAEGKFTYQVKKSSLRKVLEDAANQKLPIMIFAGNRGNLQIHQGKVQTIRMMENWLNVLDPDFNMHLREDLVNTTWVVKKPTTEGMVTSIEVFDAKKNLVVQFFGLRKPGIPELEGWRKLIEELSLQEA</sequence>
<dbReference type="RefSeq" id="WP_254169388.1">
    <property type="nucleotide sequence ID" value="NZ_JAHESF010000046.1"/>
</dbReference>
<keyword evidence="3" id="KW-1185">Reference proteome</keyword>
<dbReference type="GO" id="GO:0006826">
    <property type="term" value="P:iron ion transport"/>
    <property type="evidence" value="ECO:0007669"/>
    <property type="project" value="InterPro"/>
</dbReference>
<dbReference type="SUPFAM" id="SSF144064">
    <property type="entry name" value="Heme iron utilization protein-like"/>
    <property type="match status" value="1"/>
</dbReference>
<dbReference type="InterPro" id="IPR053733">
    <property type="entry name" value="Heme_Transport_Util_sf"/>
</dbReference>